<dbReference type="InterPro" id="IPR017452">
    <property type="entry name" value="GPCR_Rhodpsn_7TM"/>
</dbReference>
<keyword evidence="5" id="KW-0297">G-protein coupled receptor</keyword>
<keyword evidence="13" id="KW-1185">Reference proteome</keyword>
<dbReference type="InterPro" id="IPR000276">
    <property type="entry name" value="GPCR_Rhodpsn"/>
</dbReference>
<evidence type="ECO:0000313" key="13">
    <source>
        <dbReference type="Proteomes" id="UP001642540"/>
    </source>
</evidence>
<evidence type="ECO:0000256" key="4">
    <source>
        <dbReference type="ARBA" id="ARBA00022989"/>
    </source>
</evidence>
<evidence type="ECO:0000256" key="1">
    <source>
        <dbReference type="ARBA" id="ARBA00004141"/>
    </source>
</evidence>
<evidence type="ECO:0000256" key="5">
    <source>
        <dbReference type="ARBA" id="ARBA00023040"/>
    </source>
</evidence>
<dbReference type="PRINTS" id="PR00237">
    <property type="entry name" value="GPCRRHODOPSN"/>
</dbReference>
<feature type="transmembrane region" description="Helical" evidence="10">
    <location>
        <begin position="313"/>
        <end position="340"/>
    </location>
</feature>
<comment type="subcellular location">
    <subcellularLocation>
        <location evidence="1">Membrane</location>
        <topology evidence="1">Multi-pass membrane protein</topology>
    </subcellularLocation>
</comment>
<keyword evidence="8" id="KW-0807">Transducer</keyword>
<feature type="transmembrane region" description="Helical" evidence="10">
    <location>
        <begin position="250"/>
        <end position="270"/>
    </location>
</feature>
<dbReference type="CDD" id="cd00637">
    <property type="entry name" value="7tm_classA_rhodopsin-like"/>
    <property type="match status" value="1"/>
</dbReference>
<feature type="domain" description="G-protein coupled receptors family 1 profile" evidence="11">
    <location>
        <begin position="50"/>
        <end position="368"/>
    </location>
</feature>
<evidence type="ECO:0000256" key="6">
    <source>
        <dbReference type="ARBA" id="ARBA00023136"/>
    </source>
</evidence>
<keyword evidence="4 10" id="KW-1133">Transmembrane helix</keyword>
<feature type="transmembrane region" description="Helical" evidence="10">
    <location>
        <begin position="35"/>
        <end position="58"/>
    </location>
</feature>
<accession>A0ABP1RSG5</accession>
<dbReference type="Pfam" id="PF00001">
    <property type="entry name" value="7tm_1"/>
    <property type="match status" value="2"/>
</dbReference>
<evidence type="ECO:0000256" key="7">
    <source>
        <dbReference type="ARBA" id="ARBA00023170"/>
    </source>
</evidence>
<dbReference type="SUPFAM" id="SSF81321">
    <property type="entry name" value="Family A G protein-coupled receptor-like"/>
    <property type="match status" value="1"/>
</dbReference>
<proteinExistence type="inferred from homology"/>
<dbReference type="PANTHER" id="PTHR45695">
    <property type="entry name" value="LEUCOKININ RECEPTOR-RELATED"/>
    <property type="match status" value="1"/>
</dbReference>
<feature type="transmembrane region" description="Helical" evidence="10">
    <location>
        <begin position="153"/>
        <end position="177"/>
    </location>
</feature>
<evidence type="ECO:0000256" key="8">
    <source>
        <dbReference type="ARBA" id="ARBA00023224"/>
    </source>
</evidence>
<evidence type="ECO:0000256" key="2">
    <source>
        <dbReference type="ARBA" id="ARBA00010663"/>
    </source>
</evidence>
<dbReference type="PROSITE" id="PS50262">
    <property type="entry name" value="G_PROTEIN_RECEP_F1_2"/>
    <property type="match status" value="1"/>
</dbReference>
<gene>
    <name evidence="12" type="ORF">ODALV1_LOCUS25626</name>
</gene>
<feature type="transmembrane region" description="Helical" evidence="10">
    <location>
        <begin position="70"/>
        <end position="89"/>
    </location>
</feature>
<evidence type="ECO:0000256" key="3">
    <source>
        <dbReference type="ARBA" id="ARBA00022692"/>
    </source>
</evidence>
<feature type="compositionally biased region" description="Low complexity" evidence="9">
    <location>
        <begin position="193"/>
        <end position="214"/>
    </location>
</feature>
<keyword evidence="7" id="KW-0675">Receptor</keyword>
<evidence type="ECO:0000256" key="9">
    <source>
        <dbReference type="SAM" id="MobiDB-lite"/>
    </source>
</evidence>
<dbReference type="Gene3D" id="1.20.1070.10">
    <property type="entry name" value="Rhodopsin 7-helix transmembrane proteins"/>
    <property type="match status" value="1"/>
</dbReference>
<protein>
    <recommendedName>
        <fullName evidence="11">G-protein coupled receptors family 1 profile domain-containing protein</fullName>
    </recommendedName>
</protein>
<sequence length="474" mass="53114">MDQPKGSSILEQNCKPMMMLPVDQIVRLPKFVQGILVGGNILVMIFSGCGNIAALIIIARSKAPKLSTKYFLTLLAISDLLMTATSPTTEIGKMMSEYNAWVFGELLCKSVPCLQLIAATMSAICLMAIAVERNLLIVKVMSTSTAAATWQKWIAPVISVLVIIVPIGCGLPSLWYYRYASFIVIDPRPPPSQTGSTTLSSSSDSTTQQYPSSTMATTSSPNNETCDMYYYCMRTTFDNRNIAHYSVTGATYFLLLAYFLVCYVSVYKFVKKHGNFRKKLVAQQQQQPGQQPNMNPQESKYAKAERHHKTLRLILGLILLNLCCRFPNWIFLVIIQVVVVPTTELTLTLLESLHLLSTINSALNPFLYVIWNHSLRADPDGGTKTRNSSARNLIKQCNYQFCNIFHSICSCCRYKSGNIPDDPVFCSDDPIMPHSTRFWGSPKIYKFQQPNNPNHDCIPSISTQRVFYSDKSTM</sequence>
<name>A0ABP1RSG5_9HEXA</name>
<reference evidence="12 13" key="1">
    <citation type="submission" date="2024-08" db="EMBL/GenBank/DDBJ databases">
        <authorList>
            <person name="Cucini C."/>
            <person name="Frati F."/>
        </authorList>
    </citation>
    <scope>NUCLEOTIDE SEQUENCE [LARGE SCALE GENOMIC DNA]</scope>
</reference>
<dbReference type="PANTHER" id="PTHR45695:SF9">
    <property type="entry name" value="LEUCOKININ RECEPTOR"/>
    <property type="match status" value="1"/>
</dbReference>
<feature type="transmembrane region" description="Helical" evidence="10">
    <location>
        <begin position="109"/>
        <end position="132"/>
    </location>
</feature>
<feature type="region of interest" description="Disordered" evidence="9">
    <location>
        <begin position="193"/>
        <end position="220"/>
    </location>
</feature>
<keyword evidence="3 10" id="KW-0812">Transmembrane</keyword>
<dbReference type="EMBL" id="CAXLJM020000105">
    <property type="protein sequence ID" value="CAL8134664.1"/>
    <property type="molecule type" value="Genomic_DNA"/>
</dbReference>
<dbReference type="Proteomes" id="UP001642540">
    <property type="component" value="Unassembled WGS sequence"/>
</dbReference>
<comment type="caution">
    <text evidence="12">The sequence shown here is derived from an EMBL/GenBank/DDBJ whole genome shotgun (WGS) entry which is preliminary data.</text>
</comment>
<comment type="similarity">
    <text evidence="2">Belongs to the G-protein coupled receptor 1 family.</text>
</comment>
<evidence type="ECO:0000259" key="11">
    <source>
        <dbReference type="PROSITE" id="PS50262"/>
    </source>
</evidence>
<evidence type="ECO:0000256" key="10">
    <source>
        <dbReference type="SAM" id="Phobius"/>
    </source>
</evidence>
<keyword evidence="6 10" id="KW-0472">Membrane</keyword>
<organism evidence="12 13">
    <name type="scientific">Orchesella dallaii</name>
    <dbReference type="NCBI Taxonomy" id="48710"/>
    <lineage>
        <taxon>Eukaryota</taxon>
        <taxon>Metazoa</taxon>
        <taxon>Ecdysozoa</taxon>
        <taxon>Arthropoda</taxon>
        <taxon>Hexapoda</taxon>
        <taxon>Collembola</taxon>
        <taxon>Entomobryomorpha</taxon>
        <taxon>Entomobryoidea</taxon>
        <taxon>Orchesellidae</taxon>
        <taxon>Orchesellinae</taxon>
        <taxon>Orchesella</taxon>
    </lineage>
</organism>
<evidence type="ECO:0000313" key="12">
    <source>
        <dbReference type="EMBL" id="CAL8134664.1"/>
    </source>
</evidence>